<dbReference type="InterPro" id="IPR050109">
    <property type="entry name" value="HTH-type_TetR-like_transc_reg"/>
</dbReference>
<dbReference type="Pfam" id="PF00440">
    <property type="entry name" value="TetR_N"/>
    <property type="match status" value="1"/>
</dbReference>
<dbReference type="Pfam" id="PF14246">
    <property type="entry name" value="TetR_C_7"/>
    <property type="match status" value="1"/>
</dbReference>
<evidence type="ECO:0000259" key="3">
    <source>
        <dbReference type="PROSITE" id="PS50977"/>
    </source>
</evidence>
<dbReference type="PROSITE" id="PS50977">
    <property type="entry name" value="HTH_TETR_2"/>
    <property type="match status" value="1"/>
</dbReference>
<gene>
    <name evidence="4" type="ORF">H4O24_12905</name>
</gene>
<dbReference type="InterPro" id="IPR001647">
    <property type="entry name" value="HTH_TetR"/>
</dbReference>
<dbReference type="PRINTS" id="PR00455">
    <property type="entry name" value="HTHTETR"/>
</dbReference>
<dbReference type="SUPFAM" id="SSF46689">
    <property type="entry name" value="Homeodomain-like"/>
    <property type="match status" value="1"/>
</dbReference>
<name>A0A7G6VSV0_9SPHN</name>
<keyword evidence="1 2" id="KW-0238">DNA-binding</keyword>
<dbReference type="Gene3D" id="1.10.10.60">
    <property type="entry name" value="Homeodomain-like"/>
    <property type="match status" value="1"/>
</dbReference>
<evidence type="ECO:0000313" key="5">
    <source>
        <dbReference type="Proteomes" id="UP000515297"/>
    </source>
</evidence>
<dbReference type="InterPro" id="IPR009057">
    <property type="entry name" value="Homeodomain-like_sf"/>
</dbReference>
<proteinExistence type="predicted"/>
<evidence type="ECO:0000256" key="1">
    <source>
        <dbReference type="ARBA" id="ARBA00023125"/>
    </source>
</evidence>
<dbReference type="AlphaFoldDB" id="A0A7G6VSV0"/>
<dbReference type="InterPro" id="IPR039536">
    <property type="entry name" value="TetR_C_Proteobacteria"/>
</dbReference>
<dbReference type="Proteomes" id="UP000515297">
    <property type="component" value="Chromosome"/>
</dbReference>
<dbReference type="PANTHER" id="PTHR30055:SF146">
    <property type="entry name" value="HTH-TYPE TRANSCRIPTIONAL DUAL REGULATOR CECR"/>
    <property type="match status" value="1"/>
</dbReference>
<dbReference type="GO" id="GO:0003700">
    <property type="term" value="F:DNA-binding transcription factor activity"/>
    <property type="evidence" value="ECO:0007669"/>
    <property type="project" value="TreeGrafter"/>
</dbReference>
<feature type="DNA-binding region" description="H-T-H motif" evidence="2">
    <location>
        <begin position="36"/>
        <end position="55"/>
    </location>
</feature>
<dbReference type="EMBL" id="CP060052">
    <property type="protein sequence ID" value="QNE04815.1"/>
    <property type="molecule type" value="Genomic_DNA"/>
</dbReference>
<evidence type="ECO:0000313" key="4">
    <source>
        <dbReference type="EMBL" id="QNE04815.1"/>
    </source>
</evidence>
<dbReference type="PANTHER" id="PTHR30055">
    <property type="entry name" value="HTH-TYPE TRANSCRIPTIONAL REGULATOR RUTR"/>
    <property type="match status" value="1"/>
</dbReference>
<dbReference type="RefSeq" id="WP_185884059.1">
    <property type="nucleotide sequence ID" value="NZ_CP060052.1"/>
</dbReference>
<dbReference type="SUPFAM" id="SSF48498">
    <property type="entry name" value="Tetracyclin repressor-like, C-terminal domain"/>
    <property type="match status" value="1"/>
</dbReference>
<organism evidence="4 5">
    <name type="scientific">Croceicoccus marinus</name>
    <dbReference type="NCBI Taxonomy" id="450378"/>
    <lineage>
        <taxon>Bacteria</taxon>
        <taxon>Pseudomonadati</taxon>
        <taxon>Pseudomonadota</taxon>
        <taxon>Alphaproteobacteria</taxon>
        <taxon>Sphingomonadales</taxon>
        <taxon>Erythrobacteraceae</taxon>
        <taxon>Croceicoccus</taxon>
    </lineage>
</organism>
<dbReference type="Gene3D" id="1.10.357.10">
    <property type="entry name" value="Tetracycline Repressor, domain 2"/>
    <property type="match status" value="1"/>
</dbReference>
<accession>A0A7G6VSV0</accession>
<dbReference type="GO" id="GO:0000976">
    <property type="term" value="F:transcription cis-regulatory region binding"/>
    <property type="evidence" value="ECO:0007669"/>
    <property type="project" value="TreeGrafter"/>
</dbReference>
<reference evidence="4 5" key="1">
    <citation type="submission" date="2020-08" db="EMBL/GenBank/DDBJ databases">
        <authorList>
            <person name="Liu G."/>
            <person name="Sun C."/>
        </authorList>
    </citation>
    <scope>NUCLEOTIDE SEQUENCE [LARGE SCALE GENOMIC DNA]</scope>
    <source>
        <strain evidence="4 5">OT19</strain>
    </source>
</reference>
<protein>
    <submittedName>
        <fullName evidence="4">TetR/AcrR family transcriptional regulator</fullName>
    </submittedName>
</protein>
<evidence type="ECO:0000256" key="2">
    <source>
        <dbReference type="PROSITE-ProRule" id="PRU00335"/>
    </source>
</evidence>
<sequence>MEKLEKSQDERLDKRRQAFQHAARELFIEQGYEQTSLAEVVERAGGSLATLYKLFGNKEGLLDAVLSQSRDLGHSAILRIAALQLSPAETLHRIGTELSRIYLDPSNLSVVRIVIGRSISNLDFARGFFDQSQMKSKLALRQLFEHWKRAGTAMKGDPVMLSDLFLGLLVFDFQIQAISHGFLAPPTEQQMRERTDFFLRGAGLTD</sequence>
<feature type="domain" description="HTH tetR-type" evidence="3">
    <location>
        <begin position="13"/>
        <end position="73"/>
    </location>
</feature>
<dbReference type="InterPro" id="IPR036271">
    <property type="entry name" value="Tet_transcr_reg_TetR-rel_C_sf"/>
</dbReference>